<dbReference type="Proteomes" id="UP000244334">
    <property type="component" value="Unassembled WGS sequence"/>
</dbReference>
<name>A0A328TJ20_9GAMM</name>
<proteinExistence type="predicted"/>
<evidence type="ECO:0000313" key="2">
    <source>
        <dbReference type="Proteomes" id="UP000244334"/>
    </source>
</evidence>
<sequence length="41" mass="4607">MKTKRCNQSVSEKGALHPSKPIERAFLAPVNAYVKTINHQN</sequence>
<dbReference type="AlphaFoldDB" id="A0A328TJ20"/>
<comment type="caution">
    <text evidence="1">The sequence shown here is derived from an EMBL/GenBank/DDBJ whole genome shotgun (WGS) entry which is preliminary data.</text>
</comment>
<keyword evidence="2" id="KW-1185">Reference proteome</keyword>
<dbReference type="EMBL" id="LJAM02000343">
    <property type="protein sequence ID" value="RAP70458.1"/>
    <property type="molecule type" value="Genomic_DNA"/>
</dbReference>
<protein>
    <submittedName>
        <fullName evidence="1">Uncharacterized protein</fullName>
    </submittedName>
</protein>
<gene>
    <name evidence="1" type="ORF">ACZ87_02738</name>
</gene>
<reference evidence="1" key="1">
    <citation type="submission" date="2018-04" db="EMBL/GenBank/DDBJ databases">
        <title>Genomes of the Obligate Erwinia dacicola and Facultative Enterobacter sp. OLF Endosymbionts of the Olive Fruit fly, Bactrocera oleae.</title>
        <authorList>
            <person name="Estes A.M."/>
            <person name="Hearn D.J."/>
            <person name="Agarwal S."/>
            <person name="Pierson E.A."/>
            <person name="Dunning-Hotopp J.C."/>
        </authorList>
    </citation>
    <scope>NUCLEOTIDE SEQUENCE [LARGE SCALE GENOMIC DNA]</scope>
    <source>
        <strain evidence="1">Oroville</strain>
    </source>
</reference>
<accession>A0A328TJ20</accession>
<organism evidence="1 2">
    <name type="scientific">Candidatus Erwinia dacicola</name>
    <dbReference type="NCBI Taxonomy" id="252393"/>
    <lineage>
        <taxon>Bacteria</taxon>
        <taxon>Pseudomonadati</taxon>
        <taxon>Pseudomonadota</taxon>
        <taxon>Gammaproteobacteria</taxon>
        <taxon>Enterobacterales</taxon>
        <taxon>Erwiniaceae</taxon>
        <taxon>Erwinia</taxon>
    </lineage>
</organism>
<evidence type="ECO:0000313" key="1">
    <source>
        <dbReference type="EMBL" id="RAP70458.1"/>
    </source>
</evidence>